<sequence>MSTALVATGLFAVIGANLLPLIGVLAWGWDLTSLLIVYWVEALGTVLLAALKSLFATQGSPAVPGEIEPLHELRAKRGGWRVRDGWPPVYPRNIPFALSLLGFWAVTICPITVFYLSWVSPVAALSPSLGIGIVALVAAQVSAFVFEYVGAGEYRDVSAREVLRTPAQLGLVVGTLGWLGIGGRPGGLVALAGAVLAKTGASAHRFYADHVGRPILRLGERFGTDADLSEPPPELESPDAPVRARVGADSRSVLLGSIGAIGFGFANRVGFATLAGFGFALVVGNLPLIAVTGLAVLAVVAARVLSYYLRYGTVEYRRRGDRLVAYDRLLDAPQWIVRVDPTMDVSVRNAIADRLLGTGTLVVSGVESVDRDTVRLGPVRDIDRAVDRLDLPVERTARPDRDPAAIVACVVLAFAFLAVPAGLFLTPRVETSTAVGVTVAFGPFFLLLVGVLAWAALSRI</sequence>
<protein>
    <submittedName>
        <fullName evidence="2">DUF6498-containing protein</fullName>
    </submittedName>
</protein>
<dbReference type="Proteomes" id="UP001597075">
    <property type="component" value="Unassembled WGS sequence"/>
</dbReference>
<comment type="caution">
    <text evidence="2">The sequence shown here is derived from an EMBL/GenBank/DDBJ whole genome shotgun (WGS) entry which is preliminary data.</text>
</comment>
<evidence type="ECO:0000313" key="3">
    <source>
        <dbReference type="Proteomes" id="UP001597075"/>
    </source>
</evidence>
<keyword evidence="1" id="KW-0812">Transmembrane</keyword>
<dbReference type="Pfam" id="PF20108">
    <property type="entry name" value="DUF6498"/>
    <property type="match status" value="1"/>
</dbReference>
<dbReference type="InterPro" id="IPR045466">
    <property type="entry name" value="DUF6498"/>
</dbReference>
<keyword evidence="1" id="KW-1133">Transmembrane helix</keyword>
<evidence type="ECO:0000313" key="2">
    <source>
        <dbReference type="EMBL" id="MFD1632949.1"/>
    </source>
</evidence>
<feature type="transmembrane region" description="Helical" evidence="1">
    <location>
        <begin position="253"/>
        <end position="282"/>
    </location>
</feature>
<name>A0ABD6CVV1_9EURY</name>
<dbReference type="RefSeq" id="WP_256406745.1">
    <property type="nucleotide sequence ID" value="NZ_CP187151.1"/>
</dbReference>
<keyword evidence="3" id="KW-1185">Reference proteome</keyword>
<feature type="transmembrane region" description="Helical" evidence="1">
    <location>
        <begin position="129"/>
        <end position="150"/>
    </location>
</feature>
<keyword evidence="1" id="KW-0472">Membrane</keyword>
<accession>A0ABD6CVV1</accession>
<dbReference type="EMBL" id="JBHUDL010000006">
    <property type="protein sequence ID" value="MFD1632949.1"/>
    <property type="molecule type" value="Genomic_DNA"/>
</dbReference>
<reference evidence="2 3" key="1">
    <citation type="journal article" date="2019" name="Int. J. Syst. Evol. Microbiol.">
        <title>The Global Catalogue of Microorganisms (GCM) 10K type strain sequencing project: providing services to taxonomists for standard genome sequencing and annotation.</title>
        <authorList>
            <consortium name="The Broad Institute Genomics Platform"/>
            <consortium name="The Broad Institute Genome Sequencing Center for Infectious Disease"/>
            <person name="Wu L."/>
            <person name="Ma J."/>
        </authorList>
    </citation>
    <scope>NUCLEOTIDE SEQUENCE [LARGE SCALE GENOMIC DNA]</scope>
    <source>
        <strain evidence="2 3">CGMCC 1.10594</strain>
    </source>
</reference>
<dbReference type="AlphaFoldDB" id="A0ABD6CVV1"/>
<organism evidence="2 3">
    <name type="scientific">Haloplanus ruber</name>
    <dbReference type="NCBI Taxonomy" id="869892"/>
    <lineage>
        <taxon>Archaea</taxon>
        <taxon>Methanobacteriati</taxon>
        <taxon>Methanobacteriota</taxon>
        <taxon>Stenosarchaea group</taxon>
        <taxon>Halobacteria</taxon>
        <taxon>Halobacteriales</taxon>
        <taxon>Haloferacaceae</taxon>
        <taxon>Haloplanus</taxon>
    </lineage>
</organism>
<feature type="transmembrane region" description="Helical" evidence="1">
    <location>
        <begin position="288"/>
        <end position="309"/>
    </location>
</feature>
<evidence type="ECO:0000256" key="1">
    <source>
        <dbReference type="SAM" id="Phobius"/>
    </source>
</evidence>
<feature type="transmembrane region" description="Helical" evidence="1">
    <location>
        <begin position="96"/>
        <end position="117"/>
    </location>
</feature>
<feature type="transmembrane region" description="Helical" evidence="1">
    <location>
        <begin position="34"/>
        <end position="51"/>
    </location>
</feature>
<gene>
    <name evidence="2" type="ORF">ACFSBJ_04270</name>
</gene>
<proteinExistence type="predicted"/>
<feature type="transmembrane region" description="Helical" evidence="1">
    <location>
        <begin position="404"/>
        <end position="425"/>
    </location>
</feature>
<feature type="transmembrane region" description="Helical" evidence="1">
    <location>
        <begin position="437"/>
        <end position="457"/>
    </location>
</feature>